<protein>
    <submittedName>
        <fullName evidence="3">Peptidoglycan-binding protein</fullName>
    </submittedName>
</protein>
<name>A0ABY4BWE0_9MICO</name>
<dbReference type="InterPro" id="IPR036365">
    <property type="entry name" value="PGBD-like_sf"/>
</dbReference>
<evidence type="ECO:0000313" key="3">
    <source>
        <dbReference type="EMBL" id="UOE43224.1"/>
    </source>
</evidence>
<evidence type="ECO:0000259" key="2">
    <source>
        <dbReference type="Pfam" id="PF01471"/>
    </source>
</evidence>
<reference evidence="3 4" key="1">
    <citation type="submission" date="2022-03" db="EMBL/GenBank/DDBJ databases">
        <title>Mucilaginibacter sp. isolated from the gut of Protaetia brevitarsis seulensis larvae.</title>
        <authorList>
            <person name="Won M."/>
            <person name="Kim S.-J."/>
            <person name="Kwon S.-W."/>
        </authorList>
    </citation>
    <scope>NUCLEOTIDE SEQUENCE [LARGE SCALE GENOMIC DNA]</scope>
    <source>
        <strain evidence="3 4">CFWR-12</strain>
    </source>
</reference>
<dbReference type="Proteomes" id="UP000832097">
    <property type="component" value="Chromosome"/>
</dbReference>
<dbReference type="InterPro" id="IPR036366">
    <property type="entry name" value="PGBDSf"/>
</dbReference>
<keyword evidence="1" id="KW-0732">Signal</keyword>
<feature type="signal peptide" evidence="1">
    <location>
        <begin position="1"/>
        <end position="30"/>
    </location>
</feature>
<dbReference type="RefSeq" id="WP_243554186.1">
    <property type="nucleotide sequence ID" value="NZ_CP094528.1"/>
</dbReference>
<keyword evidence="4" id="KW-1185">Reference proteome</keyword>
<gene>
    <name evidence="3" type="ORF">MTO99_13650</name>
</gene>
<dbReference type="EMBL" id="CP094528">
    <property type="protein sequence ID" value="UOE43224.1"/>
    <property type="molecule type" value="Genomic_DNA"/>
</dbReference>
<sequence>MNLVKKTFSVLGGVALAATLAVAPVSPAAAATDCVDNVYKYGGYSSCVGDIQKILNLAHSVQGSYRLKVDNSFGANTRNSVKWFQSSKGLTADGVVGPKTWQALCAHKFGYGTAAFLKSAYAAQDHAGC</sequence>
<dbReference type="Gene3D" id="1.10.101.10">
    <property type="entry name" value="PGBD-like superfamily/PGBD"/>
    <property type="match status" value="1"/>
</dbReference>
<dbReference type="SUPFAM" id="SSF47090">
    <property type="entry name" value="PGBD-like"/>
    <property type="match status" value="1"/>
</dbReference>
<dbReference type="Pfam" id="PF01471">
    <property type="entry name" value="PG_binding_1"/>
    <property type="match status" value="1"/>
</dbReference>
<evidence type="ECO:0000256" key="1">
    <source>
        <dbReference type="SAM" id="SignalP"/>
    </source>
</evidence>
<evidence type="ECO:0000313" key="4">
    <source>
        <dbReference type="Proteomes" id="UP000832097"/>
    </source>
</evidence>
<proteinExistence type="predicted"/>
<feature type="domain" description="Peptidoglycan binding-like" evidence="2">
    <location>
        <begin position="50"/>
        <end position="104"/>
    </location>
</feature>
<feature type="chain" id="PRO_5047311695" evidence="1">
    <location>
        <begin position="31"/>
        <end position="129"/>
    </location>
</feature>
<accession>A0ABY4BWE0</accession>
<organism evidence="3 4">
    <name type="scientific">Agromyces larvae</name>
    <dbReference type="NCBI Taxonomy" id="2929802"/>
    <lineage>
        <taxon>Bacteria</taxon>
        <taxon>Bacillati</taxon>
        <taxon>Actinomycetota</taxon>
        <taxon>Actinomycetes</taxon>
        <taxon>Micrococcales</taxon>
        <taxon>Microbacteriaceae</taxon>
        <taxon>Agromyces</taxon>
    </lineage>
</organism>
<dbReference type="InterPro" id="IPR002477">
    <property type="entry name" value="Peptidoglycan-bd-like"/>
</dbReference>